<dbReference type="EMBL" id="CABFJX010000411">
    <property type="protein sequence ID" value="VTT82017.1"/>
    <property type="molecule type" value="Genomic_DNA"/>
</dbReference>
<organism evidence="1 2">
    <name type="scientific">Fusarium fujikuroi</name>
    <name type="common">Bakanae and foot rot disease fungus</name>
    <name type="synonym">Gibberella fujikuroi</name>
    <dbReference type="NCBI Taxonomy" id="5127"/>
    <lineage>
        <taxon>Eukaryota</taxon>
        <taxon>Fungi</taxon>
        <taxon>Dikarya</taxon>
        <taxon>Ascomycota</taxon>
        <taxon>Pezizomycotina</taxon>
        <taxon>Sordariomycetes</taxon>
        <taxon>Hypocreomycetidae</taxon>
        <taxon>Hypocreales</taxon>
        <taxon>Nectriaceae</taxon>
        <taxon>Fusarium</taxon>
        <taxon>Fusarium fujikuroi species complex</taxon>
    </lineage>
</organism>
<sequence>MVLMLMFC</sequence>
<accession>A0A9Q9UFU7</accession>
<dbReference type="Proteomes" id="UP000760494">
    <property type="component" value="Unassembled WGS sequence"/>
</dbReference>
<name>A0A9Q9UFU7_FUSFU</name>
<evidence type="ECO:0000313" key="2">
    <source>
        <dbReference type="Proteomes" id="UP000760494"/>
    </source>
</evidence>
<proteinExistence type="predicted"/>
<comment type="caution">
    <text evidence="1">The sequence shown here is derived from an EMBL/GenBank/DDBJ whole genome shotgun (WGS) entry which is preliminary data.</text>
</comment>
<gene>
    <name evidence="1" type="ORF">C2S_12281</name>
</gene>
<reference evidence="1" key="1">
    <citation type="submission" date="2019-05" db="EMBL/GenBank/DDBJ databases">
        <authorList>
            <person name="Piombo E."/>
        </authorList>
    </citation>
    <scope>NUCLEOTIDE SEQUENCE</scope>
    <source>
        <strain evidence="1">C2S</strain>
    </source>
</reference>
<evidence type="ECO:0000313" key="1">
    <source>
        <dbReference type="EMBL" id="VTT82017.1"/>
    </source>
</evidence>
<protein>
    <submittedName>
        <fullName evidence="1">Uncharacterized protein</fullName>
    </submittedName>
</protein>